<dbReference type="SUPFAM" id="SSF69118">
    <property type="entry name" value="AhpD-like"/>
    <property type="match status" value="1"/>
</dbReference>
<proteinExistence type="predicted"/>
<dbReference type="EMBL" id="SOCP01000004">
    <property type="protein sequence ID" value="TDV54165.1"/>
    <property type="molecule type" value="Genomic_DNA"/>
</dbReference>
<dbReference type="Proteomes" id="UP000294927">
    <property type="component" value="Unassembled WGS sequence"/>
</dbReference>
<accession>A0A4R7VWY6</accession>
<dbReference type="GO" id="GO:0051920">
    <property type="term" value="F:peroxiredoxin activity"/>
    <property type="evidence" value="ECO:0007669"/>
    <property type="project" value="InterPro"/>
</dbReference>
<dbReference type="Gene3D" id="1.20.1290.10">
    <property type="entry name" value="AhpD-like"/>
    <property type="match status" value="1"/>
</dbReference>
<protein>
    <submittedName>
        <fullName evidence="2">AhpD family alkylhydroperoxidase</fullName>
    </submittedName>
</protein>
<evidence type="ECO:0000313" key="2">
    <source>
        <dbReference type="EMBL" id="TDV54165.1"/>
    </source>
</evidence>
<keyword evidence="3" id="KW-1185">Reference proteome</keyword>
<dbReference type="PANTHER" id="PTHR34846:SF10">
    <property type="entry name" value="CYTOPLASMIC PROTEIN"/>
    <property type="match status" value="1"/>
</dbReference>
<reference evidence="2 3" key="1">
    <citation type="submission" date="2019-03" db="EMBL/GenBank/DDBJ databases">
        <title>Genomic Encyclopedia of Archaeal and Bacterial Type Strains, Phase II (KMG-II): from individual species to whole genera.</title>
        <authorList>
            <person name="Goeker M."/>
        </authorList>
    </citation>
    <scope>NUCLEOTIDE SEQUENCE [LARGE SCALE GENOMIC DNA]</scope>
    <source>
        <strain evidence="2 3">DSM 45499</strain>
    </source>
</reference>
<dbReference type="Pfam" id="PF02627">
    <property type="entry name" value="CMD"/>
    <property type="match status" value="1"/>
</dbReference>
<gene>
    <name evidence="2" type="ORF">CLV71_104634</name>
</gene>
<sequence>MPRIPGVATKDAGPLIRACYWFARRRFGVVPEPFTVLARHRKLFMAAARHELAAEKANEAVPKPILELAVFRVAQRLGCSWCVDFGTMLQKHAGLDIERLRHIDDYRTSPTYTDQERLAVAYADAMTTTPVSVTDEQVARLREEFGDEGVLELTYQIGLENMRARMYSSLDIRDQGFGSGDACRLPEAEITGRGA</sequence>
<dbReference type="PANTHER" id="PTHR34846">
    <property type="entry name" value="4-CARBOXYMUCONOLACTONE DECARBOXYLASE FAMILY PROTEIN (AFU_ORTHOLOGUE AFUA_6G11590)"/>
    <property type="match status" value="1"/>
</dbReference>
<evidence type="ECO:0000313" key="3">
    <source>
        <dbReference type="Proteomes" id="UP000294927"/>
    </source>
</evidence>
<evidence type="ECO:0000259" key="1">
    <source>
        <dbReference type="Pfam" id="PF02627"/>
    </source>
</evidence>
<keyword evidence="2" id="KW-0560">Oxidoreductase</keyword>
<comment type="caution">
    <text evidence="2">The sequence shown here is derived from an EMBL/GenBank/DDBJ whole genome shotgun (WGS) entry which is preliminary data.</text>
</comment>
<feature type="domain" description="Carboxymuconolactone decarboxylase-like" evidence="1">
    <location>
        <begin position="50"/>
        <end position="124"/>
    </location>
</feature>
<name>A0A4R7VWY6_9PSEU</name>
<dbReference type="InterPro" id="IPR029032">
    <property type="entry name" value="AhpD-like"/>
</dbReference>
<dbReference type="RefSeq" id="WP_133903133.1">
    <property type="nucleotide sequence ID" value="NZ_SOCP01000004.1"/>
</dbReference>
<dbReference type="OrthoDB" id="657225at2"/>
<dbReference type="AlphaFoldDB" id="A0A4R7VWY6"/>
<keyword evidence="2" id="KW-0575">Peroxidase</keyword>
<dbReference type="InterPro" id="IPR003779">
    <property type="entry name" value="CMD-like"/>
</dbReference>
<organism evidence="2 3">
    <name type="scientific">Actinophytocola oryzae</name>
    <dbReference type="NCBI Taxonomy" id="502181"/>
    <lineage>
        <taxon>Bacteria</taxon>
        <taxon>Bacillati</taxon>
        <taxon>Actinomycetota</taxon>
        <taxon>Actinomycetes</taxon>
        <taxon>Pseudonocardiales</taxon>
        <taxon>Pseudonocardiaceae</taxon>
    </lineage>
</organism>